<name>I2GK58_9BACT</name>
<dbReference type="RefSeq" id="WP_009282863.1">
    <property type="nucleotide sequence ID" value="NZ_CAIT01000006.1"/>
</dbReference>
<evidence type="ECO:0000313" key="1">
    <source>
        <dbReference type="EMBL" id="CCH54283.1"/>
    </source>
</evidence>
<protein>
    <submittedName>
        <fullName evidence="1">Putative esterase</fullName>
        <ecNumber evidence="1">3.1.1.-</ecNumber>
    </submittedName>
</protein>
<keyword evidence="1" id="KW-0378">Hydrolase</keyword>
<dbReference type="eggNOG" id="COG0627">
    <property type="taxonomic scope" value="Bacteria"/>
</dbReference>
<dbReference type="EC" id="3.1.1.-" evidence="1"/>
<dbReference type="SUPFAM" id="SSF53474">
    <property type="entry name" value="alpha/beta-Hydrolases"/>
    <property type="match status" value="1"/>
</dbReference>
<accession>I2GK58</accession>
<dbReference type="InterPro" id="IPR029058">
    <property type="entry name" value="AB_hydrolase_fold"/>
</dbReference>
<dbReference type="GO" id="GO:0016787">
    <property type="term" value="F:hydrolase activity"/>
    <property type="evidence" value="ECO:0007669"/>
    <property type="project" value="UniProtKB-KW"/>
</dbReference>
<organism evidence="1 2">
    <name type="scientific">Fibrisoma limi BUZ 3</name>
    <dbReference type="NCBI Taxonomy" id="1185876"/>
    <lineage>
        <taxon>Bacteria</taxon>
        <taxon>Pseudomonadati</taxon>
        <taxon>Bacteroidota</taxon>
        <taxon>Cytophagia</taxon>
        <taxon>Cytophagales</taxon>
        <taxon>Spirosomataceae</taxon>
        <taxon>Fibrisoma</taxon>
    </lineage>
</organism>
<comment type="caution">
    <text evidence="1">The sequence shown here is derived from an EMBL/GenBank/DDBJ whole genome shotgun (WGS) entry which is preliminary data.</text>
</comment>
<dbReference type="Gene3D" id="3.40.50.1820">
    <property type="entry name" value="alpha/beta hydrolase"/>
    <property type="match status" value="1"/>
</dbReference>
<dbReference type="EMBL" id="CAIT01000006">
    <property type="protein sequence ID" value="CCH54283.1"/>
    <property type="molecule type" value="Genomic_DNA"/>
</dbReference>
<evidence type="ECO:0000313" key="2">
    <source>
        <dbReference type="Proteomes" id="UP000009309"/>
    </source>
</evidence>
<dbReference type="InterPro" id="IPR000801">
    <property type="entry name" value="Esterase-like"/>
</dbReference>
<dbReference type="AlphaFoldDB" id="I2GK58"/>
<reference evidence="1 2" key="1">
    <citation type="journal article" date="2012" name="J. Bacteriol.">
        <title>Genome Sequence of the Filamentous Bacterium Fibrisoma limi BUZ 3T.</title>
        <authorList>
            <person name="Filippini M."/>
            <person name="Qi W."/>
            <person name="Jaenicke S."/>
            <person name="Goesmann A."/>
            <person name="Smits T.H."/>
            <person name="Bagheri H.C."/>
        </authorList>
    </citation>
    <scope>NUCLEOTIDE SEQUENCE [LARGE SCALE GENOMIC DNA]</scope>
    <source>
        <strain evidence="2">BUZ 3T</strain>
    </source>
</reference>
<dbReference type="PANTHER" id="PTHR48098">
    <property type="entry name" value="ENTEROCHELIN ESTERASE-RELATED"/>
    <property type="match status" value="1"/>
</dbReference>
<dbReference type="Pfam" id="PF00756">
    <property type="entry name" value="Esterase"/>
    <property type="match status" value="1"/>
</dbReference>
<dbReference type="Proteomes" id="UP000009309">
    <property type="component" value="Unassembled WGS sequence"/>
</dbReference>
<sequence>MAWGAGKWPVAAAHVEQARRKPPSIEEHQFYCHALGREVPYAIYLPSLNAVPQDSFPVLFILHGDGRTYQTIISDEACRRNLINRKIAVVFPNGERGWYLDSRTNPTSQYQSMLVELLAHIRQTYPVYRSGKQTGIAGWSMGGFGAMHFAETYPHQVSAVATTIGLVDFPNPRLPKAKNYPVSAVFGMDTTAWAGVNCLNRAEKLAGKQILLIAGKKAFDHTMNHHFHRRLQQLRIPHQYVEWDENHDFMMVRKSLPVLLDFFERTLKRP</sequence>
<gene>
    <name evidence="1" type="ORF">BN8_03441</name>
</gene>
<dbReference type="InterPro" id="IPR050583">
    <property type="entry name" value="Mycobacterial_A85_antigen"/>
</dbReference>
<dbReference type="GO" id="GO:0016747">
    <property type="term" value="F:acyltransferase activity, transferring groups other than amino-acyl groups"/>
    <property type="evidence" value="ECO:0007669"/>
    <property type="project" value="TreeGrafter"/>
</dbReference>
<proteinExistence type="predicted"/>
<dbReference type="PANTHER" id="PTHR48098:SF1">
    <property type="entry name" value="DIACYLGLYCEROL ACYLTRANSFERASE_MYCOLYLTRANSFERASE AG85A"/>
    <property type="match status" value="1"/>
</dbReference>
<dbReference type="STRING" id="1185876.BN8_03441"/>
<keyword evidence="2" id="KW-1185">Reference proteome</keyword>